<feature type="compositionally biased region" description="Basic residues" evidence="1">
    <location>
        <begin position="351"/>
        <end position="361"/>
    </location>
</feature>
<organism evidence="3 4">
    <name type="scientific">Plutella xylostella</name>
    <name type="common">Diamondback moth</name>
    <name type="synonym">Plutella maculipennis</name>
    <dbReference type="NCBI Taxonomy" id="51655"/>
    <lineage>
        <taxon>Eukaryota</taxon>
        <taxon>Metazoa</taxon>
        <taxon>Ecdysozoa</taxon>
        <taxon>Arthropoda</taxon>
        <taxon>Hexapoda</taxon>
        <taxon>Insecta</taxon>
        <taxon>Pterygota</taxon>
        <taxon>Neoptera</taxon>
        <taxon>Endopterygota</taxon>
        <taxon>Lepidoptera</taxon>
        <taxon>Glossata</taxon>
        <taxon>Ditrysia</taxon>
        <taxon>Yponomeutoidea</taxon>
        <taxon>Plutellidae</taxon>
        <taxon>Plutella</taxon>
    </lineage>
</organism>
<feature type="region of interest" description="Disordered" evidence="1">
    <location>
        <begin position="351"/>
        <end position="373"/>
    </location>
</feature>
<reference evidence="3 4" key="1">
    <citation type="submission" date="2021-06" db="EMBL/GenBank/DDBJ databases">
        <title>A haploid diamondback moth (Plutella xylostella L.) genome assembly resolves 31 chromosomes and identifies a diamide resistance mutation.</title>
        <authorList>
            <person name="Ward C.M."/>
            <person name="Perry K.D."/>
            <person name="Baker G."/>
            <person name="Powis K."/>
            <person name="Heckel D.G."/>
            <person name="Baxter S.W."/>
        </authorList>
    </citation>
    <scope>NUCLEOTIDE SEQUENCE [LARGE SCALE GENOMIC DNA]</scope>
    <source>
        <strain evidence="3 4">LV</strain>
        <tissue evidence="3">Single pupa</tissue>
    </source>
</reference>
<sequence length="711" mass="78774">MDWWKLFALLVAVASISPTAEGAKKKIRIHLPQKVKHIHHHKKIYITNHPASSHYAPAYMPTAEGAVAVPTSIALPAAGSSLVPLKGDPYEERPSPATHSTKLMPLYHNRGYYGPQPNADADEQEYDIVSPSDHPPRYIPTAFSAPSAPAATYPPKRVKVIKVKDAPPRKAKSKVRKPKRPVSEAPLVDEEAPVSTFHEQFYSDVDGAGTVKKIRKPKRVEKIIDGNTEHIHTYSEEHIHKVVYDDPKYGGVGPSASMSGHAPHSLLPLRNHHLLSLAEQDPYSRPAYGSLGTPSHMEFAAYNPREVTHDHIFHDHGEIPPNVDLTKDSLNLPPKASFTANGLKIAEYKRPVSKPKYHGNRNSKPTRPPPQTIDFSYYENIYTATGRPKPHRQPASYSDYSTESNVDHFRPIPAFRFKDTKPKSVENNPYYGHAVGNPSNVYQLRLPSQPSPFSAASQHDYAGTGFAGSKPATAGFSNFKDPFSSYKGSYSNNYDHDSTFASSSNAEPSNWNSQDQRDKKKKSISTQNVKFGGRDLKTIVDHLAEASELQPVIKENTADNAQYEEQGAPTTHYTITEKSPLYDYYSNMALKAFQEHTAVSMPEASNNNYQFAVAPGTSPAPSLVTPAESTTPAPTASAPARTKRRRQRNKPSRPTEETRPPLDEPTPTSLRLRPAAHAQGFKRTRTATPPPSYVDHTDDSPRPTYKYGDKI</sequence>
<feature type="compositionally biased region" description="Basic and acidic residues" evidence="1">
    <location>
        <begin position="695"/>
        <end position="711"/>
    </location>
</feature>
<proteinExistence type="predicted"/>
<dbReference type="EMBL" id="JAHIBW010000001">
    <property type="protein sequence ID" value="KAG7312976.1"/>
    <property type="molecule type" value="Genomic_DNA"/>
</dbReference>
<feature type="region of interest" description="Disordered" evidence="1">
    <location>
        <begin position="500"/>
        <end position="528"/>
    </location>
</feature>
<evidence type="ECO:0000256" key="2">
    <source>
        <dbReference type="SAM" id="SignalP"/>
    </source>
</evidence>
<keyword evidence="4" id="KW-1185">Reference proteome</keyword>
<dbReference type="Proteomes" id="UP000823941">
    <property type="component" value="Chromosome 1"/>
</dbReference>
<protein>
    <submittedName>
        <fullName evidence="3">Uncharacterized protein</fullName>
    </submittedName>
</protein>
<feature type="compositionally biased region" description="Polar residues" evidence="1">
    <location>
        <begin position="500"/>
        <end position="514"/>
    </location>
</feature>
<feature type="region of interest" description="Disordered" evidence="1">
    <location>
        <begin position="166"/>
        <end position="190"/>
    </location>
</feature>
<feature type="region of interest" description="Disordered" evidence="1">
    <location>
        <begin position="617"/>
        <end position="711"/>
    </location>
</feature>
<feature type="signal peptide" evidence="2">
    <location>
        <begin position="1"/>
        <end position="22"/>
    </location>
</feature>
<feature type="chain" id="PRO_5046380641" evidence="2">
    <location>
        <begin position="23"/>
        <end position="711"/>
    </location>
</feature>
<name>A0ABQ7R6U0_PLUXY</name>
<feature type="compositionally biased region" description="Basic residues" evidence="1">
    <location>
        <begin position="641"/>
        <end position="651"/>
    </location>
</feature>
<gene>
    <name evidence="3" type="ORF">JYU34_000048</name>
</gene>
<feature type="compositionally biased region" description="Low complexity" evidence="1">
    <location>
        <begin position="625"/>
        <end position="640"/>
    </location>
</feature>
<keyword evidence="2" id="KW-0732">Signal</keyword>
<accession>A0ABQ7R6U0</accession>
<feature type="compositionally biased region" description="Basic and acidic residues" evidence="1">
    <location>
        <begin position="653"/>
        <end position="662"/>
    </location>
</feature>
<comment type="caution">
    <text evidence="3">The sequence shown here is derived from an EMBL/GenBank/DDBJ whole genome shotgun (WGS) entry which is preliminary data.</text>
</comment>
<evidence type="ECO:0000256" key="1">
    <source>
        <dbReference type="SAM" id="MobiDB-lite"/>
    </source>
</evidence>
<evidence type="ECO:0000313" key="4">
    <source>
        <dbReference type="Proteomes" id="UP000823941"/>
    </source>
</evidence>
<evidence type="ECO:0000313" key="3">
    <source>
        <dbReference type="EMBL" id="KAG7312976.1"/>
    </source>
</evidence>
<feature type="compositionally biased region" description="Basic residues" evidence="1">
    <location>
        <begin position="169"/>
        <end position="180"/>
    </location>
</feature>